<feature type="compositionally biased region" description="Polar residues" evidence="1">
    <location>
        <begin position="836"/>
        <end position="852"/>
    </location>
</feature>
<feature type="compositionally biased region" description="Basic and acidic residues" evidence="1">
    <location>
        <begin position="918"/>
        <end position="936"/>
    </location>
</feature>
<evidence type="ECO:0000256" key="1">
    <source>
        <dbReference type="SAM" id="MobiDB-lite"/>
    </source>
</evidence>
<proteinExistence type="predicted"/>
<gene>
    <name evidence="2" type="ORF">SISSUDRAFT_1040125</name>
</gene>
<organism evidence="2 3">
    <name type="scientific">Sistotremastrum suecicum HHB10207 ss-3</name>
    <dbReference type="NCBI Taxonomy" id="1314776"/>
    <lineage>
        <taxon>Eukaryota</taxon>
        <taxon>Fungi</taxon>
        <taxon>Dikarya</taxon>
        <taxon>Basidiomycota</taxon>
        <taxon>Agaricomycotina</taxon>
        <taxon>Agaricomycetes</taxon>
        <taxon>Sistotremastrales</taxon>
        <taxon>Sistotremastraceae</taxon>
        <taxon>Sistotremastrum</taxon>
    </lineage>
</organism>
<evidence type="ECO:0000313" key="3">
    <source>
        <dbReference type="Proteomes" id="UP000076798"/>
    </source>
</evidence>
<feature type="region of interest" description="Disordered" evidence="1">
    <location>
        <begin position="618"/>
        <end position="649"/>
    </location>
</feature>
<reference evidence="2 3" key="1">
    <citation type="journal article" date="2016" name="Mol. Biol. Evol.">
        <title>Comparative Genomics of Early-Diverging Mushroom-Forming Fungi Provides Insights into the Origins of Lignocellulose Decay Capabilities.</title>
        <authorList>
            <person name="Nagy L.G."/>
            <person name="Riley R."/>
            <person name="Tritt A."/>
            <person name="Adam C."/>
            <person name="Daum C."/>
            <person name="Floudas D."/>
            <person name="Sun H."/>
            <person name="Yadav J.S."/>
            <person name="Pangilinan J."/>
            <person name="Larsson K.H."/>
            <person name="Matsuura K."/>
            <person name="Barry K."/>
            <person name="Labutti K."/>
            <person name="Kuo R."/>
            <person name="Ohm R.A."/>
            <person name="Bhattacharya S.S."/>
            <person name="Shirouzu T."/>
            <person name="Yoshinaga Y."/>
            <person name="Martin F.M."/>
            <person name="Grigoriev I.V."/>
            <person name="Hibbett D.S."/>
        </authorList>
    </citation>
    <scope>NUCLEOTIDE SEQUENCE [LARGE SCALE GENOMIC DNA]</scope>
    <source>
        <strain evidence="2 3">HHB10207 ss-3</strain>
    </source>
</reference>
<feature type="compositionally biased region" description="Polar residues" evidence="1">
    <location>
        <begin position="475"/>
        <end position="486"/>
    </location>
</feature>
<dbReference type="Proteomes" id="UP000076798">
    <property type="component" value="Unassembled WGS sequence"/>
</dbReference>
<feature type="compositionally biased region" description="Polar residues" evidence="1">
    <location>
        <begin position="620"/>
        <end position="638"/>
    </location>
</feature>
<dbReference type="OrthoDB" id="2562444at2759"/>
<feature type="region of interest" description="Disordered" evidence="1">
    <location>
        <begin position="954"/>
        <end position="978"/>
    </location>
</feature>
<feature type="compositionally biased region" description="Polar residues" evidence="1">
    <location>
        <begin position="510"/>
        <end position="535"/>
    </location>
</feature>
<protein>
    <submittedName>
        <fullName evidence="2">Uncharacterized protein</fullName>
    </submittedName>
</protein>
<feature type="compositionally biased region" description="Basic and acidic residues" evidence="1">
    <location>
        <begin position="881"/>
        <end position="891"/>
    </location>
</feature>
<sequence length="1294" mass="141332">MQSTFSPVLQPIILRTSTPPASEKVGVWVQSLSQHTLENPPAAESNGIELPSLDPDLWVPPRSERVPSIVSQSRSRSPARSNHTARLNEELNEGSGSIPDYGVDPNIDARSVRSNVQEQPRSEAAFSHRTRSRHEAEQDQQPDPRHISVDSMGSFGNLLPPRESTFGPMVRKPGETPAFAQAIPLPGGSVYSAATPSIVDIQIEGASDPPSQHGSIAQSHVSRAPSHVSRAPSHVSRAPSHVSKAPTHVSRAPSQTSRAPTHVSRAPSHVSHKPPSEAGTERGAPSQHGQLSQNLDRHSRNGSVAGSYRAPDDQRALSPERVLLSPRSAAESAHSRAPTNRSRAAPSVAGHSAAGIPLPSFGGTQYDAFSPRSTHQPMTFDARSAASVHNPVADSGSSTSSRTDTDAHHHPLGSQFGKAPSVAGNRNGSVYGTDIHARELLGEQRSQKAPSMFGGSQAPSFAGQGPGGDRAPSIAEQQSRHGTQVHSRAPSVARNGSTYGNDYLHEGRQPEQSMHGGSQFGRSQAGGQHPGSNYAGSAYGERPQDRAAGQHSAYGGSRYAPSHASDARLSNVPDRSGNDVPLHPLTAHARSVASNQGATSPPYNPTPDQILHAAVRGNAVSPNPSQGYQHSVQSQPWGQPNPHAGISENSRGYSPDMLDEYEQRLVDEVLIRTPRTSYTIAPSALAAEVQNSHFHDGELCLLLHAADDPNSHDVVRRAMRKAIKSRLKKLGLKHDNEAVNSYRLNHTTMHQPAPAPISASPAPVVVHMQQPDDVPPAWARDMFGMLQSTQDHLERLDSKLSSRPGTAVEGIRSRKSSVHELPVTDRDTDSEMRTPKTVTVQIRTAGNNTNRGDSVYRGGDTEGGTIRAPSTRGPTIPGSIHHHDGSQHHDDDEGDSLEYADSHAHRRASQYTPPNQDFEDRSHAGRGEAISGRDDSPGQQYLAEELYKLRIKPTKSERSHNTWEITREEGELADTERVAETESEMIPEIPDTELQHSVYEDQLQPRTSSPAQAALPVTARSQTGHGSVDHAWETNEWSPESESPPPWQRIHQRLLNWAIVWPMSELDQALNSTLRGHQVNEVALSIWATQTYKRYVRSKMMDHPRQTVDRLFVPPNMADAINNAVFNGRHGDACGMLRDLWTPFGLQGMPRLLVVLARHRKEENHWVVHRFSLPDGGLTTFDSFPERALPDGRPLGWWFAIRIAWPHAMYPSPDHLVQKIVRLHRPLQLVIDNSVASAGVWRNALMGSRAERSVDLERLRDLINNEVKNLRQRKEMGKLSITAPRPNWEEIAAS</sequence>
<feature type="compositionally biased region" description="Polar residues" evidence="1">
    <location>
        <begin position="69"/>
        <end position="85"/>
    </location>
</feature>
<keyword evidence="3" id="KW-1185">Reference proteome</keyword>
<feature type="region of interest" description="Disordered" evidence="1">
    <location>
        <begin position="204"/>
        <end position="351"/>
    </location>
</feature>
<feature type="region of interest" description="Disordered" evidence="1">
    <location>
        <begin position="446"/>
        <end position="583"/>
    </location>
</feature>
<feature type="region of interest" description="Disordered" evidence="1">
    <location>
        <begin position="796"/>
        <end position="939"/>
    </location>
</feature>
<dbReference type="EMBL" id="KV428007">
    <property type="protein sequence ID" value="KZT43650.1"/>
    <property type="molecule type" value="Genomic_DNA"/>
</dbReference>
<evidence type="ECO:0000313" key="2">
    <source>
        <dbReference type="EMBL" id="KZT43650.1"/>
    </source>
</evidence>
<feature type="region of interest" description="Disordered" evidence="1">
    <location>
        <begin position="38"/>
        <end position="173"/>
    </location>
</feature>
<dbReference type="STRING" id="1314776.A0A166IDS0"/>
<feature type="region of interest" description="Disordered" evidence="1">
    <location>
        <begin position="1020"/>
        <end position="1045"/>
    </location>
</feature>
<name>A0A166IDS0_9AGAM</name>
<accession>A0A166IDS0</accession>
<feature type="region of interest" description="Disordered" evidence="1">
    <location>
        <begin position="381"/>
        <end position="430"/>
    </location>
</feature>
<feature type="compositionally biased region" description="Basic and acidic residues" evidence="1">
    <location>
        <begin position="822"/>
        <end position="834"/>
    </location>
</feature>
<feature type="compositionally biased region" description="Basic and acidic residues" evidence="1">
    <location>
        <begin position="133"/>
        <end position="148"/>
    </location>
</feature>
<feature type="compositionally biased region" description="Polar residues" evidence="1">
    <location>
        <begin position="209"/>
        <end position="221"/>
    </location>
</feature>